<evidence type="ECO:0000256" key="1">
    <source>
        <dbReference type="ARBA" id="ARBA00006987"/>
    </source>
</evidence>
<evidence type="ECO:0000313" key="4">
    <source>
        <dbReference type="Proteomes" id="UP000317078"/>
    </source>
</evidence>
<dbReference type="InterPro" id="IPR005064">
    <property type="entry name" value="BUG"/>
</dbReference>
<reference evidence="3 4" key="1">
    <citation type="journal article" date="2019" name="Environ. Microbiol.">
        <title>Species interactions and distinct microbial communities in high Arctic permafrost affected cryosols are associated with the CH4 and CO2 gas fluxes.</title>
        <authorList>
            <person name="Altshuler I."/>
            <person name="Hamel J."/>
            <person name="Turney S."/>
            <person name="Magnuson E."/>
            <person name="Levesque R."/>
            <person name="Greer C."/>
            <person name="Whyte L.G."/>
        </authorList>
    </citation>
    <scope>NUCLEOTIDE SEQUENCE [LARGE SCALE GENOMIC DNA]</scope>
    <source>
        <strain evidence="3 4">S9.3B</strain>
    </source>
</reference>
<evidence type="ECO:0000313" key="3">
    <source>
        <dbReference type="EMBL" id="TPG39202.1"/>
    </source>
</evidence>
<dbReference type="Proteomes" id="UP000317078">
    <property type="component" value="Unassembled WGS sequence"/>
</dbReference>
<dbReference type="Gene3D" id="3.40.190.150">
    <property type="entry name" value="Bordetella uptake gene, domain 1"/>
    <property type="match status" value="1"/>
</dbReference>
<sequence>MMRVRGLLAACMAAVLAGVAPGARAQEAWPDRPIRLVVPFAPGGVTDSIGRLSAEWLGNRLGKPVVVENRSGGNGSIAAEFVAASRPDGYTLLVASASQFAVLPALTAVRYDPVRSFAQVSIVASNPFALAVPARLGAANLQEFIALARRENGRMDYASAGNGSGSHLTMALFLRRAGIEMQHVPYRGGGPATQDLLAGRVAAYFGNPSEVVPQMQGGTLRIIATSGRERIPELPDVPTVAEQGLAGLVTETWNGIAAPAGTPPAIVERIAEALRPACADTAFRASLGRLGVEPVCNTPAEMGARVEADLPVWKEAVQISGATLD</sequence>
<dbReference type="RefSeq" id="WP_140887433.1">
    <property type="nucleotide sequence ID" value="NZ_RCZP01000073.1"/>
</dbReference>
<keyword evidence="4" id="KW-1185">Reference proteome</keyword>
<dbReference type="PANTHER" id="PTHR42928:SF5">
    <property type="entry name" value="BLR1237 PROTEIN"/>
    <property type="match status" value="1"/>
</dbReference>
<dbReference type="Gene3D" id="3.40.190.10">
    <property type="entry name" value="Periplasmic binding protein-like II"/>
    <property type="match status" value="1"/>
</dbReference>
<dbReference type="CDD" id="cd07012">
    <property type="entry name" value="PBP2_Bug_TTT"/>
    <property type="match status" value="1"/>
</dbReference>
<dbReference type="InterPro" id="IPR042100">
    <property type="entry name" value="Bug_dom1"/>
</dbReference>
<dbReference type="PANTHER" id="PTHR42928">
    <property type="entry name" value="TRICARBOXYLATE-BINDING PROTEIN"/>
    <property type="match status" value="1"/>
</dbReference>
<dbReference type="Pfam" id="PF03401">
    <property type="entry name" value="TctC"/>
    <property type="match status" value="1"/>
</dbReference>
<comment type="caution">
    <text evidence="3">The sequence shown here is derived from an EMBL/GenBank/DDBJ whole genome shotgun (WGS) entry which is preliminary data.</text>
</comment>
<gene>
    <name evidence="3" type="ORF">EAH89_29155</name>
</gene>
<dbReference type="OrthoDB" id="7375033at2"/>
<feature type="signal peptide" evidence="2">
    <location>
        <begin position="1"/>
        <end position="25"/>
    </location>
</feature>
<proteinExistence type="inferred from homology"/>
<comment type="similarity">
    <text evidence="1">Belongs to the UPF0065 (bug) family.</text>
</comment>
<keyword evidence="2" id="KW-0732">Signal</keyword>
<dbReference type="EMBL" id="RCZP01000073">
    <property type="protein sequence ID" value="TPG39202.1"/>
    <property type="molecule type" value="Genomic_DNA"/>
</dbReference>
<feature type="chain" id="PRO_5021292939" evidence="2">
    <location>
        <begin position="26"/>
        <end position="325"/>
    </location>
</feature>
<evidence type="ECO:0000256" key="2">
    <source>
        <dbReference type="SAM" id="SignalP"/>
    </source>
</evidence>
<name>A0A502EQ79_9PROT</name>
<accession>A0A502EQ79</accession>
<protein>
    <submittedName>
        <fullName evidence="3">Tripartite tricarboxylate transporter substrate binding protein</fullName>
    </submittedName>
</protein>
<dbReference type="SUPFAM" id="SSF53850">
    <property type="entry name" value="Periplasmic binding protein-like II"/>
    <property type="match status" value="1"/>
</dbReference>
<dbReference type="PIRSF" id="PIRSF017082">
    <property type="entry name" value="YflP"/>
    <property type="match status" value="1"/>
</dbReference>
<dbReference type="AlphaFoldDB" id="A0A502EQ79"/>
<organism evidence="3 4">
    <name type="scientific">Muricoccus nepalensis</name>
    <dbReference type="NCBI Taxonomy" id="1854500"/>
    <lineage>
        <taxon>Bacteria</taxon>
        <taxon>Pseudomonadati</taxon>
        <taxon>Pseudomonadota</taxon>
        <taxon>Alphaproteobacteria</taxon>
        <taxon>Acetobacterales</taxon>
        <taxon>Roseomonadaceae</taxon>
        <taxon>Muricoccus</taxon>
    </lineage>
</organism>